<gene>
    <name evidence="9" type="ORF">EFB08_15480</name>
</gene>
<dbReference type="SUPFAM" id="SSF54534">
    <property type="entry name" value="FKBP-like"/>
    <property type="match status" value="1"/>
</dbReference>
<sequence length="173" mass="19301">MQQSVKRNSLWQWLLALCVLFVFNSCNDKDPYDPYANFDHAAQAALEETLIQKYLTDNNITDYTKTASGLYYVKKEAGTGDKPVAGNLVEVNYVGKFIQGGQKFDSSYDRAQTFKFVLGQKKVIAGWDEGVALMQKGEKALLLVPSRLAYGLYGSGGIPPNTPIMFDIHLINF</sequence>
<evidence type="ECO:0000256" key="5">
    <source>
        <dbReference type="PROSITE-ProRule" id="PRU00277"/>
    </source>
</evidence>
<dbReference type="EMBL" id="RJJD01000008">
    <property type="protein sequence ID" value="RNI26210.1"/>
    <property type="molecule type" value="Genomic_DNA"/>
</dbReference>
<dbReference type="PANTHER" id="PTHR43811:SF19">
    <property type="entry name" value="39 KDA FK506-BINDING NUCLEAR PROTEIN"/>
    <property type="match status" value="1"/>
</dbReference>
<comment type="caution">
    <text evidence="9">The sequence shown here is derived from an EMBL/GenBank/DDBJ whole genome shotgun (WGS) entry which is preliminary data.</text>
</comment>
<dbReference type="InterPro" id="IPR046357">
    <property type="entry name" value="PPIase_dom_sf"/>
</dbReference>
<evidence type="ECO:0000313" key="9">
    <source>
        <dbReference type="EMBL" id="RNI26210.1"/>
    </source>
</evidence>
<reference evidence="9 10" key="1">
    <citation type="submission" date="2018-11" db="EMBL/GenBank/DDBJ databases">
        <title>Rufibacter latericius sp. nov., isolated from water in Baiyang Lake.</title>
        <authorList>
            <person name="Yang Y."/>
        </authorList>
    </citation>
    <scope>NUCLEOTIDE SEQUENCE [LARGE SCALE GENOMIC DNA]</scope>
    <source>
        <strain evidence="9 10">R-22-1c-1</strain>
    </source>
</reference>
<dbReference type="GO" id="GO:0003755">
    <property type="term" value="F:peptidyl-prolyl cis-trans isomerase activity"/>
    <property type="evidence" value="ECO:0007669"/>
    <property type="project" value="UniProtKB-UniRule"/>
</dbReference>
<dbReference type="InterPro" id="IPR001179">
    <property type="entry name" value="PPIase_FKBP_dom"/>
</dbReference>
<organism evidence="9 10">
    <name type="scientific">Rufibacter latericius</name>
    <dbReference type="NCBI Taxonomy" id="2487040"/>
    <lineage>
        <taxon>Bacteria</taxon>
        <taxon>Pseudomonadati</taxon>
        <taxon>Bacteroidota</taxon>
        <taxon>Cytophagia</taxon>
        <taxon>Cytophagales</taxon>
        <taxon>Hymenobacteraceae</taxon>
        <taxon>Rufibacter</taxon>
    </lineage>
</organism>
<proteinExistence type="inferred from homology"/>
<dbReference type="RefSeq" id="WP_123127827.1">
    <property type="nucleotide sequence ID" value="NZ_RJJD01000008.1"/>
</dbReference>
<dbReference type="OrthoDB" id="9814548at2"/>
<keyword evidence="4 5" id="KW-0413">Isomerase</keyword>
<evidence type="ECO:0000256" key="1">
    <source>
        <dbReference type="ARBA" id="ARBA00000971"/>
    </source>
</evidence>
<dbReference type="FunFam" id="3.10.50.40:FF:000006">
    <property type="entry name" value="Peptidyl-prolyl cis-trans isomerase"/>
    <property type="match status" value="1"/>
</dbReference>
<comment type="similarity">
    <text evidence="2 6">Belongs to the FKBP-type PPIase family.</text>
</comment>
<evidence type="ECO:0000313" key="10">
    <source>
        <dbReference type="Proteomes" id="UP000272117"/>
    </source>
</evidence>
<evidence type="ECO:0000256" key="3">
    <source>
        <dbReference type="ARBA" id="ARBA00023110"/>
    </source>
</evidence>
<feature type="signal peptide" evidence="7">
    <location>
        <begin position="1"/>
        <end position="28"/>
    </location>
</feature>
<evidence type="ECO:0000259" key="8">
    <source>
        <dbReference type="PROSITE" id="PS50059"/>
    </source>
</evidence>
<dbReference type="Gene3D" id="3.10.50.40">
    <property type="match status" value="1"/>
</dbReference>
<evidence type="ECO:0000256" key="6">
    <source>
        <dbReference type="RuleBase" id="RU003915"/>
    </source>
</evidence>
<feature type="domain" description="PPIase FKBP-type" evidence="8">
    <location>
        <begin position="86"/>
        <end position="173"/>
    </location>
</feature>
<dbReference type="EC" id="5.2.1.8" evidence="6"/>
<dbReference type="PANTHER" id="PTHR43811">
    <property type="entry name" value="FKBP-TYPE PEPTIDYL-PROLYL CIS-TRANS ISOMERASE FKPA"/>
    <property type="match status" value="1"/>
</dbReference>
<accession>A0A3M9MKY5</accession>
<keyword evidence="3 5" id="KW-0697">Rotamase</keyword>
<keyword evidence="10" id="KW-1185">Reference proteome</keyword>
<evidence type="ECO:0000256" key="7">
    <source>
        <dbReference type="SAM" id="SignalP"/>
    </source>
</evidence>
<name>A0A3M9MKY5_9BACT</name>
<protein>
    <recommendedName>
        <fullName evidence="6">Peptidyl-prolyl cis-trans isomerase</fullName>
        <ecNumber evidence="6">5.2.1.8</ecNumber>
    </recommendedName>
</protein>
<dbReference type="Pfam" id="PF00254">
    <property type="entry name" value="FKBP_C"/>
    <property type="match status" value="1"/>
</dbReference>
<comment type="catalytic activity">
    <reaction evidence="1 5 6">
        <text>[protein]-peptidylproline (omega=180) = [protein]-peptidylproline (omega=0)</text>
        <dbReference type="Rhea" id="RHEA:16237"/>
        <dbReference type="Rhea" id="RHEA-COMP:10747"/>
        <dbReference type="Rhea" id="RHEA-COMP:10748"/>
        <dbReference type="ChEBI" id="CHEBI:83833"/>
        <dbReference type="ChEBI" id="CHEBI:83834"/>
        <dbReference type="EC" id="5.2.1.8"/>
    </reaction>
</comment>
<evidence type="ECO:0000256" key="4">
    <source>
        <dbReference type="ARBA" id="ARBA00023235"/>
    </source>
</evidence>
<feature type="chain" id="PRO_5018070596" description="Peptidyl-prolyl cis-trans isomerase" evidence="7">
    <location>
        <begin position="29"/>
        <end position="173"/>
    </location>
</feature>
<keyword evidence="7" id="KW-0732">Signal</keyword>
<evidence type="ECO:0000256" key="2">
    <source>
        <dbReference type="ARBA" id="ARBA00006577"/>
    </source>
</evidence>
<dbReference type="Proteomes" id="UP000272117">
    <property type="component" value="Unassembled WGS sequence"/>
</dbReference>
<dbReference type="AlphaFoldDB" id="A0A3M9MKY5"/>
<dbReference type="PROSITE" id="PS50059">
    <property type="entry name" value="FKBP_PPIASE"/>
    <property type="match status" value="1"/>
</dbReference>